<reference evidence="2" key="1">
    <citation type="submission" date="2014-05" db="EMBL/GenBank/DDBJ databases">
        <authorList>
            <person name="Chronopoulou M."/>
        </authorList>
    </citation>
    <scope>NUCLEOTIDE SEQUENCE</scope>
    <source>
        <tissue evidence="2">Whole organism</tissue>
    </source>
</reference>
<keyword evidence="1" id="KW-1133">Transmembrane helix</keyword>
<proteinExistence type="predicted"/>
<accession>A0A0K2TLP8</accession>
<feature type="transmembrane region" description="Helical" evidence="1">
    <location>
        <begin position="6"/>
        <end position="27"/>
    </location>
</feature>
<keyword evidence="1" id="KW-0812">Transmembrane</keyword>
<evidence type="ECO:0000256" key="1">
    <source>
        <dbReference type="SAM" id="Phobius"/>
    </source>
</evidence>
<name>A0A0K2TLP8_LEPSM</name>
<dbReference type="EMBL" id="HACA01009673">
    <property type="protein sequence ID" value="CDW27034.1"/>
    <property type="molecule type" value="Transcribed_RNA"/>
</dbReference>
<keyword evidence="1" id="KW-0472">Membrane</keyword>
<dbReference type="EMBL" id="HACA01009672">
    <property type="protein sequence ID" value="CDW27033.1"/>
    <property type="molecule type" value="Transcribed_RNA"/>
</dbReference>
<dbReference type="AlphaFoldDB" id="A0A0K2TLP8"/>
<organism evidence="2">
    <name type="scientific">Lepeophtheirus salmonis</name>
    <name type="common">Salmon louse</name>
    <name type="synonym">Caligus salmonis</name>
    <dbReference type="NCBI Taxonomy" id="72036"/>
    <lineage>
        <taxon>Eukaryota</taxon>
        <taxon>Metazoa</taxon>
        <taxon>Ecdysozoa</taxon>
        <taxon>Arthropoda</taxon>
        <taxon>Crustacea</taxon>
        <taxon>Multicrustacea</taxon>
        <taxon>Hexanauplia</taxon>
        <taxon>Copepoda</taxon>
        <taxon>Siphonostomatoida</taxon>
        <taxon>Caligidae</taxon>
        <taxon>Lepeophtheirus</taxon>
    </lineage>
</organism>
<protein>
    <submittedName>
        <fullName evidence="2">Uncharacterized protein</fullName>
    </submittedName>
</protein>
<sequence>MLDVALDIIFSIALQYICGNPIFFISLNRKECSIESKVFFKSKKRKEKLWVVYFKNSTIDWRGITISSVEPPFSKAKLSI</sequence>
<evidence type="ECO:0000313" key="2">
    <source>
        <dbReference type="EMBL" id="CDW27033.1"/>
    </source>
</evidence>